<dbReference type="EMBL" id="JBHUOM010000059">
    <property type="protein sequence ID" value="MFD2938354.1"/>
    <property type="molecule type" value="Genomic_DNA"/>
</dbReference>
<keyword evidence="1" id="KW-0732">Signal</keyword>
<gene>
    <name evidence="2" type="ORF">ACFS25_31615</name>
</gene>
<evidence type="ECO:0000313" key="3">
    <source>
        <dbReference type="Proteomes" id="UP001597512"/>
    </source>
</evidence>
<accession>A0ABW6AUS2</accession>
<feature type="signal peptide" evidence="1">
    <location>
        <begin position="1"/>
        <end position="26"/>
    </location>
</feature>
<dbReference type="RefSeq" id="WP_381509202.1">
    <property type="nucleotide sequence ID" value="NZ_JBHUOM010000059.1"/>
</dbReference>
<protein>
    <submittedName>
        <fullName evidence="2">Uncharacterized protein</fullName>
    </submittedName>
</protein>
<proteinExistence type="predicted"/>
<organism evidence="2 3">
    <name type="scientific">Spirosoma flavum</name>
    <dbReference type="NCBI Taxonomy" id="2048557"/>
    <lineage>
        <taxon>Bacteria</taxon>
        <taxon>Pseudomonadati</taxon>
        <taxon>Bacteroidota</taxon>
        <taxon>Cytophagia</taxon>
        <taxon>Cytophagales</taxon>
        <taxon>Cytophagaceae</taxon>
        <taxon>Spirosoma</taxon>
    </lineage>
</organism>
<feature type="chain" id="PRO_5046834164" evidence="1">
    <location>
        <begin position="27"/>
        <end position="163"/>
    </location>
</feature>
<keyword evidence="3" id="KW-1185">Reference proteome</keyword>
<evidence type="ECO:0000313" key="2">
    <source>
        <dbReference type="EMBL" id="MFD2938354.1"/>
    </source>
</evidence>
<dbReference type="Proteomes" id="UP001597512">
    <property type="component" value="Unassembled WGS sequence"/>
</dbReference>
<comment type="caution">
    <text evidence="2">The sequence shown here is derived from an EMBL/GenBank/DDBJ whole genome shotgun (WGS) entry which is preliminary data.</text>
</comment>
<name>A0ABW6AUS2_9BACT</name>
<evidence type="ECO:0000256" key="1">
    <source>
        <dbReference type="SAM" id="SignalP"/>
    </source>
</evidence>
<reference evidence="3" key="1">
    <citation type="journal article" date="2019" name="Int. J. Syst. Evol. Microbiol.">
        <title>The Global Catalogue of Microorganisms (GCM) 10K type strain sequencing project: providing services to taxonomists for standard genome sequencing and annotation.</title>
        <authorList>
            <consortium name="The Broad Institute Genomics Platform"/>
            <consortium name="The Broad Institute Genome Sequencing Center for Infectious Disease"/>
            <person name="Wu L."/>
            <person name="Ma J."/>
        </authorList>
    </citation>
    <scope>NUCLEOTIDE SEQUENCE [LARGE SCALE GENOMIC DNA]</scope>
    <source>
        <strain evidence="3">KCTC 52490</strain>
    </source>
</reference>
<sequence>MKNTLFPPKYLYLSALLVLLPSCHHGLDPDALYFSTFGYWEWVSTSTPSGVLTPKSEGYTQQMQRIVDDNPKGTYALNYFAFYKNDTLQHRYKEVENQTYIADVVRNTVIVNYDTLGYLKWYIIPNSRLIKFSQVRNPYSLAPDTIVSTYTTDPYLKAKLYPY</sequence>